<feature type="transmembrane region" description="Helical" evidence="1">
    <location>
        <begin position="43"/>
        <end position="60"/>
    </location>
</feature>
<feature type="transmembrane region" description="Helical" evidence="1">
    <location>
        <begin position="72"/>
        <end position="93"/>
    </location>
</feature>
<protein>
    <recommendedName>
        <fullName evidence="4">Spore cortex biosynthesis protein YabQ</fullName>
    </recommendedName>
</protein>
<reference evidence="2 3" key="1">
    <citation type="submission" date="2023-06" db="EMBL/GenBank/DDBJ databases">
        <title>Identification and characterization of horizontal gene transfer across gut microbiota members of farm animals based on homology search.</title>
        <authorList>
            <person name="Schwarzerova J."/>
            <person name="Nykrynova M."/>
            <person name="Jureckova K."/>
            <person name="Cejkova D."/>
            <person name="Rychlik I."/>
        </authorList>
    </citation>
    <scope>NUCLEOTIDE SEQUENCE [LARGE SCALE GENOMIC DNA]</scope>
    <source>
        <strain evidence="2 3">ET340</strain>
    </source>
</reference>
<keyword evidence="3" id="KW-1185">Reference proteome</keyword>
<keyword evidence="1" id="KW-1133">Transmembrane helix</keyword>
<evidence type="ECO:0000256" key="1">
    <source>
        <dbReference type="SAM" id="Phobius"/>
    </source>
</evidence>
<dbReference type="RefSeq" id="WP_289600489.1">
    <property type="nucleotide sequence ID" value="NZ_JAUDCL010000027.1"/>
</dbReference>
<keyword evidence="1" id="KW-0472">Membrane</keyword>
<comment type="caution">
    <text evidence="2">The sequence shown here is derived from an EMBL/GenBank/DDBJ whole genome shotgun (WGS) entry which is preliminary data.</text>
</comment>
<gene>
    <name evidence="2" type="ORF">QUW08_12525</name>
</gene>
<sequence>MAAHIPEVLALADALCCLGLGLLLAAAYDGARWLLGSSRPVCLILDLAAFVCAAVLLHSFAAGRSYSGIVRWYMAAGAAAGLWGYFFVLAPGLAALRSLVRWLVLLPVRLVWITAVRPVGRLCGRGAGRTAQKLRSALVKRQTKQLQKKAKVLYNSN</sequence>
<keyword evidence="1" id="KW-0812">Transmembrane</keyword>
<organism evidence="2 3">
    <name type="scientific">Allofournierella massiliensis</name>
    <dbReference type="NCBI Taxonomy" id="1650663"/>
    <lineage>
        <taxon>Bacteria</taxon>
        <taxon>Bacillati</taxon>
        <taxon>Bacillota</taxon>
        <taxon>Clostridia</taxon>
        <taxon>Eubacteriales</taxon>
        <taxon>Oscillospiraceae</taxon>
        <taxon>Allofournierella</taxon>
    </lineage>
</organism>
<dbReference type="EMBL" id="JAUDCL010000027">
    <property type="protein sequence ID" value="MDM8202110.1"/>
    <property type="molecule type" value="Genomic_DNA"/>
</dbReference>
<proteinExistence type="predicted"/>
<evidence type="ECO:0000313" key="2">
    <source>
        <dbReference type="EMBL" id="MDM8202110.1"/>
    </source>
</evidence>
<dbReference type="Proteomes" id="UP001529380">
    <property type="component" value="Unassembled WGS sequence"/>
</dbReference>
<accession>A0ABT7UT86</accession>
<evidence type="ECO:0008006" key="4">
    <source>
        <dbReference type="Google" id="ProtNLM"/>
    </source>
</evidence>
<evidence type="ECO:0000313" key="3">
    <source>
        <dbReference type="Proteomes" id="UP001529380"/>
    </source>
</evidence>
<name>A0ABT7UT86_9FIRM</name>